<evidence type="ECO:0000256" key="2">
    <source>
        <dbReference type="ARBA" id="ARBA00022741"/>
    </source>
</evidence>
<evidence type="ECO:0000256" key="1">
    <source>
        <dbReference type="ARBA" id="ARBA00022448"/>
    </source>
</evidence>
<evidence type="ECO:0000256" key="4">
    <source>
        <dbReference type="SAM" id="MobiDB-lite"/>
    </source>
</evidence>
<keyword evidence="7" id="KW-1185">Reference proteome</keyword>
<dbReference type="GO" id="GO:0005524">
    <property type="term" value="F:ATP binding"/>
    <property type="evidence" value="ECO:0007669"/>
    <property type="project" value="UniProtKB-KW"/>
</dbReference>
<proteinExistence type="predicted"/>
<dbReference type="InterPro" id="IPR003439">
    <property type="entry name" value="ABC_transporter-like_ATP-bd"/>
</dbReference>
<dbReference type="InterPro" id="IPR027417">
    <property type="entry name" value="P-loop_NTPase"/>
</dbReference>
<keyword evidence="2" id="KW-0547">Nucleotide-binding</keyword>
<feature type="region of interest" description="Disordered" evidence="4">
    <location>
        <begin position="1"/>
        <end position="33"/>
    </location>
</feature>
<evidence type="ECO:0000256" key="3">
    <source>
        <dbReference type="ARBA" id="ARBA00022840"/>
    </source>
</evidence>
<accession>A0ABP9NG90</accession>
<evidence type="ECO:0000313" key="6">
    <source>
        <dbReference type="EMBL" id="GAA5116098.1"/>
    </source>
</evidence>
<dbReference type="Proteomes" id="UP001500804">
    <property type="component" value="Unassembled WGS sequence"/>
</dbReference>
<dbReference type="PANTHER" id="PTHR43875:SF1">
    <property type="entry name" value="OSMOPROTECTIVE COMPOUNDS UPTAKE ATP-BINDING PROTEIN GGTA"/>
    <property type="match status" value="1"/>
</dbReference>
<dbReference type="Pfam" id="PF00005">
    <property type="entry name" value="ABC_tran"/>
    <property type="match status" value="1"/>
</dbReference>
<keyword evidence="1" id="KW-0813">Transport</keyword>
<dbReference type="InterPro" id="IPR012340">
    <property type="entry name" value="NA-bd_OB-fold"/>
</dbReference>
<dbReference type="InterPro" id="IPR047641">
    <property type="entry name" value="ABC_transpr_MalK/UgpC-like"/>
</dbReference>
<reference evidence="7" key="1">
    <citation type="journal article" date="2019" name="Int. J. Syst. Evol. Microbiol.">
        <title>The Global Catalogue of Microorganisms (GCM) 10K type strain sequencing project: providing services to taxonomists for standard genome sequencing and annotation.</title>
        <authorList>
            <consortium name="The Broad Institute Genomics Platform"/>
            <consortium name="The Broad Institute Genome Sequencing Center for Infectious Disease"/>
            <person name="Wu L."/>
            <person name="Ma J."/>
        </authorList>
    </citation>
    <scope>NUCLEOTIDE SEQUENCE [LARGE SCALE GENOMIC DNA]</scope>
    <source>
        <strain evidence="7">JCM 18302</strain>
    </source>
</reference>
<dbReference type="SUPFAM" id="SSF52540">
    <property type="entry name" value="P-loop containing nucleoside triphosphate hydrolases"/>
    <property type="match status" value="1"/>
</dbReference>
<dbReference type="PANTHER" id="PTHR43875">
    <property type="entry name" value="MALTODEXTRIN IMPORT ATP-BINDING PROTEIN MSMX"/>
    <property type="match status" value="1"/>
</dbReference>
<dbReference type="Gene3D" id="2.40.50.100">
    <property type="match status" value="1"/>
</dbReference>
<dbReference type="Gene3D" id="2.40.50.140">
    <property type="entry name" value="Nucleic acid-binding proteins"/>
    <property type="match status" value="1"/>
</dbReference>
<evidence type="ECO:0000259" key="5">
    <source>
        <dbReference type="PROSITE" id="PS50893"/>
    </source>
</evidence>
<dbReference type="InterPro" id="IPR008995">
    <property type="entry name" value="Mo/tungstate-bd_C_term_dom"/>
</dbReference>
<comment type="caution">
    <text evidence="6">The sequence shown here is derived from an EMBL/GenBank/DDBJ whole genome shotgun (WGS) entry which is preliminary data.</text>
</comment>
<feature type="domain" description="ABC transporter" evidence="5">
    <location>
        <begin position="50"/>
        <end position="280"/>
    </location>
</feature>
<dbReference type="EMBL" id="BAABJO010000005">
    <property type="protein sequence ID" value="GAA5116098.1"/>
    <property type="molecule type" value="Genomic_DNA"/>
</dbReference>
<organism evidence="6 7">
    <name type="scientific">Pseudonocardia adelaidensis</name>
    <dbReference type="NCBI Taxonomy" id="648754"/>
    <lineage>
        <taxon>Bacteria</taxon>
        <taxon>Bacillati</taxon>
        <taxon>Actinomycetota</taxon>
        <taxon>Actinomycetes</taxon>
        <taxon>Pseudonocardiales</taxon>
        <taxon>Pseudonocardiaceae</taxon>
        <taxon>Pseudonocardia</taxon>
    </lineage>
</organism>
<dbReference type="SMART" id="SM00382">
    <property type="entry name" value="AAA"/>
    <property type="match status" value="1"/>
</dbReference>
<name>A0ABP9NG90_9PSEU</name>
<evidence type="ECO:0000313" key="7">
    <source>
        <dbReference type="Proteomes" id="UP001500804"/>
    </source>
</evidence>
<keyword evidence="3 6" id="KW-0067">ATP-binding</keyword>
<dbReference type="InterPro" id="IPR003593">
    <property type="entry name" value="AAA+_ATPase"/>
</dbReference>
<sequence length="420" mass="43744">MWTALQGTSRAAGPAPAVVPTSRHRGMVPGKSHDNRRGCCLPFLDVDTGTGLEDVTVTYGEVPALRGVTLLAEPGEVLAVVGPSGSGKTTALRAVAGLQPLREGRVLVAGRDVTTVQVSQRDVSMVFRSTTLVPFLDVAANLARSAGAFGVPEPEAARRVAARSKLLGLVRLLPRLPHTLSAGESGLTGIGRTLVRTPRAFLFDEPLAHLDAAERARTRRTIVDAVRKAGVGALYVTHDQAEAMAVGDRLAVLHEGRIRQVDRPRRVYEAPADTFVADFVGDAGIGLLPARLVTSGGAAGFQVGGRTVPLWGPVPEALASRVGSRVLLGLRAEDVAEAGPGADPASVAVPVSVRSVERPGHDAVVSAEVGLPGEADGARLVARVRGGTSLRTGARAQLLLDARRAHVFDPATGRALMHPN</sequence>
<dbReference type="PROSITE" id="PS50893">
    <property type="entry name" value="ABC_TRANSPORTER_2"/>
    <property type="match status" value="1"/>
</dbReference>
<protein>
    <submittedName>
        <fullName evidence="6">Sn-glycerol-3-phosphate ABC transporter ATP-binding protein UgpC</fullName>
    </submittedName>
</protein>
<dbReference type="Gene3D" id="3.40.50.300">
    <property type="entry name" value="P-loop containing nucleotide triphosphate hydrolases"/>
    <property type="match status" value="1"/>
</dbReference>
<dbReference type="SUPFAM" id="SSF50331">
    <property type="entry name" value="MOP-like"/>
    <property type="match status" value="1"/>
</dbReference>
<gene>
    <name evidence="6" type="primary">ugpC_1</name>
    <name evidence="6" type="ORF">GCM10023320_15840</name>
</gene>